<dbReference type="InterPro" id="IPR011333">
    <property type="entry name" value="SKP1/BTB/POZ_sf"/>
</dbReference>
<dbReference type="InterPro" id="IPR011043">
    <property type="entry name" value="Gal_Oxase/kelch_b-propeller"/>
</dbReference>
<proteinExistence type="predicted"/>
<dbReference type="SMART" id="SM00612">
    <property type="entry name" value="Kelch"/>
    <property type="match status" value="4"/>
</dbReference>
<evidence type="ECO:0000313" key="5">
    <source>
        <dbReference type="Proteomes" id="UP001174909"/>
    </source>
</evidence>
<keyword evidence="1" id="KW-0880">Kelch repeat</keyword>
<dbReference type="Gene3D" id="2.120.10.80">
    <property type="entry name" value="Kelch-type beta propeller"/>
    <property type="match status" value="2"/>
</dbReference>
<dbReference type="PANTHER" id="PTHR45632">
    <property type="entry name" value="LD33804P"/>
    <property type="match status" value="1"/>
</dbReference>
<dbReference type="Pfam" id="PF07707">
    <property type="entry name" value="BACK"/>
    <property type="match status" value="1"/>
</dbReference>
<dbReference type="Pfam" id="PF01344">
    <property type="entry name" value="Kelch_1"/>
    <property type="match status" value="3"/>
</dbReference>
<name>A0AA35S0W8_GEOBA</name>
<dbReference type="Gene3D" id="1.25.40.420">
    <property type="match status" value="1"/>
</dbReference>
<reference evidence="4" key="1">
    <citation type="submission" date="2023-03" db="EMBL/GenBank/DDBJ databases">
        <authorList>
            <person name="Steffen K."/>
            <person name="Cardenas P."/>
        </authorList>
    </citation>
    <scope>NUCLEOTIDE SEQUENCE</scope>
</reference>
<evidence type="ECO:0000256" key="1">
    <source>
        <dbReference type="ARBA" id="ARBA00022441"/>
    </source>
</evidence>
<dbReference type="EMBL" id="CASHTH010001835">
    <property type="protein sequence ID" value="CAI8020572.1"/>
    <property type="molecule type" value="Genomic_DNA"/>
</dbReference>
<organism evidence="4 5">
    <name type="scientific">Geodia barretti</name>
    <name type="common">Barrett's horny sponge</name>
    <dbReference type="NCBI Taxonomy" id="519541"/>
    <lineage>
        <taxon>Eukaryota</taxon>
        <taxon>Metazoa</taxon>
        <taxon>Porifera</taxon>
        <taxon>Demospongiae</taxon>
        <taxon>Heteroscleromorpha</taxon>
        <taxon>Tetractinellida</taxon>
        <taxon>Astrophorina</taxon>
        <taxon>Geodiidae</taxon>
        <taxon>Geodia</taxon>
    </lineage>
</organism>
<keyword evidence="5" id="KW-1185">Reference proteome</keyword>
<dbReference type="SUPFAM" id="SSF50965">
    <property type="entry name" value="Galactose oxidase, central domain"/>
    <property type="match status" value="1"/>
</dbReference>
<dbReference type="InterPro" id="IPR011705">
    <property type="entry name" value="BACK"/>
</dbReference>
<dbReference type="Proteomes" id="UP001174909">
    <property type="component" value="Unassembled WGS sequence"/>
</dbReference>
<dbReference type="PANTHER" id="PTHR45632:SF5">
    <property type="entry name" value="KELCH-LIKE PROTEIN 22"/>
    <property type="match status" value="1"/>
</dbReference>
<accession>A0AA35S0W8</accession>
<keyword evidence="2" id="KW-0677">Repeat</keyword>
<dbReference type="Gene3D" id="3.30.710.10">
    <property type="entry name" value="Potassium Channel Kv1.1, Chain A"/>
    <property type="match status" value="1"/>
</dbReference>
<dbReference type="InterPro" id="IPR006652">
    <property type="entry name" value="Kelch_1"/>
</dbReference>
<comment type="caution">
    <text evidence="4">The sequence shown here is derived from an EMBL/GenBank/DDBJ whole genome shotgun (WGS) entry which is preliminary data.</text>
</comment>
<dbReference type="InterPro" id="IPR015915">
    <property type="entry name" value="Kelch-typ_b-propeller"/>
</dbReference>
<evidence type="ECO:0000313" key="4">
    <source>
        <dbReference type="EMBL" id="CAI8020572.1"/>
    </source>
</evidence>
<dbReference type="SUPFAM" id="SSF54695">
    <property type="entry name" value="POZ domain"/>
    <property type="match status" value="1"/>
</dbReference>
<evidence type="ECO:0000259" key="3">
    <source>
        <dbReference type="SMART" id="SM00875"/>
    </source>
</evidence>
<feature type="domain" description="BACK" evidence="3">
    <location>
        <begin position="75"/>
        <end position="178"/>
    </location>
</feature>
<sequence length="439" mass="48530">MFTSGMKESESGEVDIGEIPSNAVQDLVDFAYSSSLSLSYTSALQLTSAADMLQFSEVKQVCCEFLCSCLTPANCLELLQVADTYSCPELNRAASLCRNLNFVAVSEQEDFLELSLEHLEECLSSNHLCVSGEEEVVVEAALRWLDHDAGSRSRHAPRVLGCVRLSLLPPGVLVERVWPHVIVSGSPECMELVRQALSVQLSPATNTRPQQRRPYQVLCAIGGWDGDSVVHSVEWYDPHTARWKPGPSMNEPRKRLGVVAHCRKVYAVGGHNGKATLSSVEVYCQRSKRWTSLPNMSQARMFSGCVALNNRLDSWEIVPTTLPYHMYSEAVKCDEAIYILCGRTSSRHEREGHPSIYRYDPDTHQWAGLESQMPHPRAGFSAAVVNGDIVVVGGHRGREKLACVDLYDPAGEIWRRLPDMLGKGRCVLGAVAVDQLALL</sequence>
<protein>
    <submittedName>
        <fullName evidence="4">Kelch-like protein 17</fullName>
    </submittedName>
</protein>
<gene>
    <name evidence="4" type="ORF">GBAR_LOCUS12295</name>
</gene>
<dbReference type="SMART" id="SM00875">
    <property type="entry name" value="BACK"/>
    <property type="match status" value="1"/>
</dbReference>
<dbReference type="AlphaFoldDB" id="A0AA35S0W8"/>
<evidence type="ECO:0000256" key="2">
    <source>
        <dbReference type="ARBA" id="ARBA00022737"/>
    </source>
</evidence>
<dbReference type="Pfam" id="PF21536">
    <property type="entry name" value="BTB_KLHL33"/>
    <property type="match status" value="1"/>
</dbReference>
<dbReference type="FunFam" id="1.25.40.420:FF:000001">
    <property type="entry name" value="Kelch-like family member 12"/>
    <property type="match status" value="1"/>
</dbReference>